<evidence type="ECO:0000256" key="1">
    <source>
        <dbReference type="ARBA" id="ARBA00022691"/>
    </source>
</evidence>
<sequence length="245" mass="27376">MLNDELPNSVHFTVIGVIRSCFGEKFGVPRQPGLAPSSNAQLELLPPFNQPAAVSGLECVSHVWLQFLFHHSIDVPWRASVRPPRLGGNKKMGVFATRSPVRPNPIGLSVVKLESIDTDNGRVVLNFSGIDLVDGTPILDIKPYVPYVDCLPDANNDIAATPPLHLPVSFERFGKNEEGVNSVELSESDRALIIEVLQQDPRPSFQSLDTERVYGMKLRNHDLRWRYGSVDNEVMIFVEKWIKLN</sequence>
<dbReference type="NCBIfam" id="TIGR00104">
    <property type="entry name" value="tRNA_TsaA"/>
    <property type="match status" value="1"/>
</dbReference>
<gene>
    <name evidence="4" type="ORF">GCM10007877_17210</name>
</gene>
<dbReference type="AlphaFoldDB" id="A0AA37T8P8"/>
<dbReference type="PANTHER" id="PTHR12818">
    <property type="entry name" value="TRNA (ADENINE(37)-N6)-METHYLTRANSFERASE"/>
    <property type="match status" value="1"/>
</dbReference>
<name>A0AA37T8P8_9GAMM</name>
<evidence type="ECO:0000313" key="5">
    <source>
        <dbReference type="Proteomes" id="UP001156870"/>
    </source>
</evidence>
<dbReference type="Gene3D" id="2.40.30.70">
    <property type="entry name" value="YaeB-like"/>
    <property type="match status" value="1"/>
</dbReference>
<dbReference type="InterPro" id="IPR023370">
    <property type="entry name" value="TrmO-like_N"/>
</dbReference>
<dbReference type="CDD" id="cd09281">
    <property type="entry name" value="UPF0066"/>
    <property type="match status" value="1"/>
</dbReference>
<organism evidence="4 5">
    <name type="scientific">Marinibactrum halimedae</name>
    <dbReference type="NCBI Taxonomy" id="1444977"/>
    <lineage>
        <taxon>Bacteria</taxon>
        <taxon>Pseudomonadati</taxon>
        <taxon>Pseudomonadota</taxon>
        <taxon>Gammaproteobacteria</taxon>
        <taxon>Cellvibrionales</taxon>
        <taxon>Cellvibrionaceae</taxon>
        <taxon>Marinibactrum</taxon>
    </lineage>
</organism>
<keyword evidence="5" id="KW-1185">Reference proteome</keyword>
<dbReference type="InterPro" id="IPR041369">
    <property type="entry name" value="TrmO_C"/>
</dbReference>
<protein>
    <submittedName>
        <fullName evidence="4">tRNA (N6-threonylcarbamoyladenosine(37)-N6)-methyltransferase TrmO</fullName>
    </submittedName>
</protein>
<dbReference type="PROSITE" id="PS51668">
    <property type="entry name" value="TSAA_2"/>
    <property type="match status" value="1"/>
</dbReference>
<dbReference type="Gene3D" id="3.30.2310.10">
    <property type="entry name" value="YaeB-like"/>
    <property type="match status" value="1"/>
</dbReference>
<reference evidence="4 5" key="1">
    <citation type="journal article" date="2014" name="Int. J. Syst. Evol. Microbiol.">
        <title>Complete genome sequence of Corynebacterium casei LMG S-19264T (=DSM 44701T), isolated from a smear-ripened cheese.</title>
        <authorList>
            <consortium name="US DOE Joint Genome Institute (JGI-PGF)"/>
            <person name="Walter F."/>
            <person name="Albersmeier A."/>
            <person name="Kalinowski J."/>
            <person name="Ruckert C."/>
        </authorList>
    </citation>
    <scope>NUCLEOTIDE SEQUENCE [LARGE SCALE GENOMIC DNA]</scope>
    <source>
        <strain evidence="4 5">NBRC 110095</strain>
    </source>
</reference>
<dbReference type="Proteomes" id="UP001156870">
    <property type="component" value="Unassembled WGS sequence"/>
</dbReference>
<evidence type="ECO:0000259" key="3">
    <source>
        <dbReference type="PROSITE" id="PS51668"/>
    </source>
</evidence>
<dbReference type="Pfam" id="PF18389">
    <property type="entry name" value="TrmO_C"/>
    <property type="match status" value="1"/>
</dbReference>
<evidence type="ECO:0000313" key="4">
    <source>
        <dbReference type="EMBL" id="GLS26006.1"/>
    </source>
</evidence>
<keyword evidence="1" id="KW-0949">S-adenosyl-L-methionine</keyword>
<feature type="domain" description="TsaA-like" evidence="3">
    <location>
        <begin position="12"/>
        <end position="153"/>
    </location>
</feature>
<accession>A0AA37T8P8</accession>
<evidence type="ECO:0000256" key="2">
    <source>
        <dbReference type="ARBA" id="ARBA00033753"/>
    </source>
</evidence>
<dbReference type="InterPro" id="IPR023368">
    <property type="entry name" value="UPF0066_cons_site"/>
</dbReference>
<dbReference type="EMBL" id="BSPD01000037">
    <property type="protein sequence ID" value="GLS26006.1"/>
    <property type="molecule type" value="Genomic_DNA"/>
</dbReference>
<dbReference type="PROSITE" id="PS01318">
    <property type="entry name" value="TSAA_1"/>
    <property type="match status" value="1"/>
</dbReference>
<dbReference type="InterPro" id="IPR036413">
    <property type="entry name" value="YaeB-like_sf"/>
</dbReference>
<dbReference type="InterPro" id="IPR040372">
    <property type="entry name" value="YaeB-like"/>
</dbReference>
<dbReference type="SUPFAM" id="SSF118196">
    <property type="entry name" value="YaeB-like"/>
    <property type="match status" value="1"/>
</dbReference>
<comment type="caution">
    <text evidence="4">The sequence shown here is derived from an EMBL/GenBank/DDBJ whole genome shotgun (WGS) entry which is preliminary data.</text>
</comment>
<dbReference type="RefSeq" id="WP_232593225.1">
    <property type="nucleotide sequence ID" value="NZ_BSPD01000037.1"/>
</dbReference>
<dbReference type="InterPro" id="IPR036414">
    <property type="entry name" value="YaeB_N_sf"/>
</dbReference>
<dbReference type="PANTHER" id="PTHR12818:SF0">
    <property type="entry name" value="TRNA (ADENINE(37)-N6)-METHYLTRANSFERASE"/>
    <property type="match status" value="1"/>
</dbReference>
<comment type="similarity">
    <text evidence="2">Belongs to the tRNA methyltransferase O family.</text>
</comment>
<proteinExistence type="inferred from homology"/>
<dbReference type="Pfam" id="PF01980">
    <property type="entry name" value="TrmO_N"/>
    <property type="match status" value="1"/>
</dbReference>